<keyword evidence="1" id="KW-0677">Repeat</keyword>
<dbReference type="InterPro" id="IPR003409">
    <property type="entry name" value="MORN"/>
</dbReference>
<evidence type="ECO:0000256" key="1">
    <source>
        <dbReference type="ARBA" id="ARBA00022737"/>
    </source>
</evidence>
<gene>
    <name evidence="2" type="ORF">FGO68_gene410</name>
</gene>
<keyword evidence="3" id="KW-1185">Reference proteome</keyword>
<comment type="caution">
    <text evidence="2">The sequence shown here is derived from an EMBL/GenBank/DDBJ whole genome shotgun (WGS) entry which is preliminary data.</text>
</comment>
<dbReference type="PANTHER" id="PTHR23084">
    <property type="entry name" value="PHOSPHATIDYLINOSITOL-4-PHOSPHATE 5-KINASE RELATED"/>
    <property type="match status" value="1"/>
</dbReference>
<evidence type="ECO:0008006" key="4">
    <source>
        <dbReference type="Google" id="ProtNLM"/>
    </source>
</evidence>
<sequence>MLIGLYQPQDESRFQPQQQLQLIPFDQKGIDNFFQQIRLRGQDDIVEVALLHGLTVSRLNENSKQLKEIKQMPFEDKWIKGGIYYGQCVDGLRNGYGLLYCTNDGDPFLFECEWGDTVKGRQIWIEGDKYMKFDGQFDEGYLRTGNGSWLQEDGVTYLGEWKDDQKHGFGKFTWLSGAIYEGEWVNGKKQGQGRYRWPDDKIFEGEWKEDKRHGRGRITMQNGDYQIGMYEYGKNTGVHNYFSREGKLIEKQTFENGIVVKTETI</sequence>
<name>A0A8J8NVV2_HALGN</name>
<dbReference type="PANTHER" id="PTHR23084:SF263">
    <property type="entry name" value="MORN REPEAT-CONTAINING PROTEIN 1"/>
    <property type="match status" value="1"/>
</dbReference>
<protein>
    <recommendedName>
        <fullName evidence="4">MORN repeat protein</fullName>
    </recommendedName>
</protein>
<dbReference type="Gene3D" id="2.20.110.10">
    <property type="entry name" value="Histone H3 K4-specific methyltransferase SET7/9 N-terminal domain"/>
    <property type="match status" value="2"/>
</dbReference>
<dbReference type="Pfam" id="PF02493">
    <property type="entry name" value="MORN"/>
    <property type="match status" value="4"/>
</dbReference>
<organism evidence="2 3">
    <name type="scientific">Halteria grandinella</name>
    <dbReference type="NCBI Taxonomy" id="5974"/>
    <lineage>
        <taxon>Eukaryota</taxon>
        <taxon>Sar</taxon>
        <taxon>Alveolata</taxon>
        <taxon>Ciliophora</taxon>
        <taxon>Intramacronucleata</taxon>
        <taxon>Spirotrichea</taxon>
        <taxon>Stichotrichia</taxon>
        <taxon>Sporadotrichida</taxon>
        <taxon>Halteriidae</taxon>
        <taxon>Halteria</taxon>
    </lineage>
</organism>
<dbReference type="AlphaFoldDB" id="A0A8J8NVV2"/>
<proteinExistence type="predicted"/>
<evidence type="ECO:0000313" key="3">
    <source>
        <dbReference type="Proteomes" id="UP000785679"/>
    </source>
</evidence>
<dbReference type="SMART" id="SM00698">
    <property type="entry name" value="MORN"/>
    <property type="match status" value="4"/>
</dbReference>
<reference evidence="2" key="1">
    <citation type="submission" date="2019-06" db="EMBL/GenBank/DDBJ databases">
        <authorList>
            <person name="Zheng W."/>
        </authorList>
    </citation>
    <scope>NUCLEOTIDE SEQUENCE</scope>
    <source>
        <strain evidence="2">QDHG01</strain>
    </source>
</reference>
<dbReference type="SUPFAM" id="SSF82185">
    <property type="entry name" value="Histone H3 K4-specific methyltransferase SET7/9 N-terminal domain"/>
    <property type="match status" value="1"/>
</dbReference>
<dbReference type="EMBL" id="RRYP01005392">
    <property type="protein sequence ID" value="TNV82078.1"/>
    <property type="molecule type" value="Genomic_DNA"/>
</dbReference>
<evidence type="ECO:0000313" key="2">
    <source>
        <dbReference type="EMBL" id="TNV82078.1"/>
    </source>
</evidence>
<dbReference type="OrthoDB" id="270720at2759"/>
<accession>A0A8J8NVV2</accession>
<dbReference type="Proteomes" id="UP000785679">
    <property type="component" value="Unassembled WGS sequence"/>
</dbReference>